<keyword evidence="2" id="KW-1185">Reference proteome</keyword>
<accession>A0ABQ4AJE3</accession>
<organism evidence="1 2">
    <name type="scientific">Actinoplanes lobatus</name>
    <dbReference type="NCBI Taxonomy" id="113568"/>
    <lineage>
        <taxon>Bacteria</taxon>
        <taxon>Bacillati</taxon>
        <taxon>Actinomycetota</taxon>
        <taxon>Actinomycetes</taxon>
        <taxon>Micromonosporales</taxon>
        <taxon>Micromonosporaceae</taxon>
        <taxon>Actinoplanes</taxon>
    </lineage>
</organism>
<proteinExistence type="predicted"/>
<comment type="caution">
    <text evidence="1">The sequence shown here is derived from an EMBL/GenBank/DDBJ whole genome shotgun (WGS) entry which is preliminary data.</text>
</comment>
<dbReference type="EMBL" id="BOMP01000058">
    <property type="protein sequence ID" value="GIE41026.1"/>
    <property type="molecule type" value="Genomic_DNA"/>
</dbReference>
<gene>
    <name evidence="1" type="ORF">Alo02nite_39240</name>
</gene>
<evidence type="ECO:0000313" key="2">
    <source>
        <dbReference type="Proteomes" id="UP000631312"/>
    </source>
</evidence>
<protein>
    <submittedName>
        <fullName evidence="1">Uncharacterized protein</fullName>
    </submittedName>
</protein>
<evidence type="ECO:0000313" key="1">
    <source>
        <dbReference type="EMBL" id="GIE41026.1"/>
    </source>
</evidence>
<sequence>MRLGPRRHLVGFIEKGTTRMTRTIARLGDKMLSVMLPKAKASACTNCTLAYIGCGGPVCTYYYNRIVSGSPRCYASQQRSCAGPYYSSRAGCC</sequence>
<reference evidence="1 2" key="1">
    <citation type="submission" date="2021-01" db="EMBL/GenBank/DDBJ databases">
        <title>Whole genome shotgun sequence of Actinoplanes lobatus NBRC 12513.</title>
        <authorList>
            <person name="Komaki H."/>
            <person name="Tamura T."/>
        </authorList>
    </citation>
    <scope>NUCLEOTIDE SEQUENCE [LARGE SCALE GENOMIC DNA]</scope>
    <source>
        <strain evidence="1 2">NBRC 12513</strain>
    </source>
</reference>
<name>A0ABQ4AJE3_9ACTN</name>
<dbReference type="Proteomes" id="UP000631312">
    <property type="component" value="Unassembled WGS sequence"/>
</dbReference>